<dbReference type="EC" id="3.6.4.12" evidence="1"/>
<dbReference type="InterPro" id="IPR051320">
    <property type="entry name" value="Viral_Replic_Matur_Polypro"/>
</dbReference>
<dbReference type="SUPFAM" id="SSF56672">
    <property type="entry name" value="DNA/RNA polymerases"/>
    <property type="match status" value="1"/>
</dbReference>
<evidence type="ECO:0000313" key="2">
    <source>
        <dbReference type="Proteomes" id="UP000236161"/>
    </source>
</evidence>
<proteinExistence type="predicted"/>
<accession>A0A2I0B4F0</accession>
<keyword evidence="1" id="KW-0378">Hydrolase</keyword>
<sequence>MYLGHIINEEGVHADPEKIEAMLSWPVPRTVKELRGFLGLTGYYRRFIQGYGAISKPLTDLLKKGEFTGTLGQMTPLKN</sequence>
<name>A0A2I0B4F0_9ASPA</name>
<protein>
    <submittedName>
        <fullName evidence="1">Putative mitochondrial protein</fullName>
        <ecNumber evidence="1">3.6.4.12</ecNumber>
    </submittedName>
</protein>
<organism evidence="1 2">
    <name type="scientific">Apostasia shenzhenica</name>
    <dbReference type="NCBI Taxonomy" id="1088818"/>
    <lineage>
        <taxon>Eukaryota</taxon>
        <taxon>Viridiplantae</taxon>
        <taxon>Streptophyta</taxon>
        <taxon>Embryophyta</taxon>
        <taxon>Tracheophyta</taxon>
        <taxon>Spermatophyta</taxon>
        <taxon>Magnoliopsida</taxon>
        <taxon>Liliopsida</taxon>
        <taxon>Asparagales</taxon>
        <taxon>Orchidaceae</taxon>
        <taxon>Apostasioideae</taxon>
        <taxon>Apostasia</taxon>
    </lineage>
</organism>
<dbReference type="EMBL" id="KZ451916">
    <property type="protein sequence ID" value="PKA62659.1"/>
    <property type="molecule type" value="Genomic_DNA"/>
</dbReference>
<dbReference type="GO" id="GO:0016787">
    <property type="term" value="F:hydrolase activity"/>
    <property type="evidence" value="ECO:0007669"/>
    <property type="project" value="UniProtKB-KW"/>
</dbReference>
<dbReference type="InterPro" id="IPR043128">
    <property type="entry name" value="Rev_trsase/Diguanyl_cyclase"/>
</dbReference>
<dbReference type="Gene3D" id="3.30.70.270">
    <property type="match status" value="1"/>
</dbReference>
<evidence type="ECO:0000313" key="1">
    <source>
        <dbReference type="EMBL" id="PKA62659.1"/>
    </source>
</evidence>
<gene>
    <name evidence="1" type="ORF">AXF42_Ash012246</name>
</gene>
<dbReference type="AlphaFoldDB" id="A0A2I0B4F0"/>
<dbReference type="PANTHER" id="PTHR33064">
    <property type="entry name" value="POL PROTEIN"/>
    <property type="match status" value="1"/>
</dbReference>
<dbReference type="InterPro" id="IPR043502">
    <property type="entry name" value="DNA/RNA_pol_sf"/>
</dbReference>
<dbReference type="Proteomes" id="UP000236161">
    <property type="component" value="Unassembled WGS sequence"/>
</dbReference>
<keyword evidence="2" id="KW-1185">Reference proteome</keyword>
<dbReference type="PANTHER" id="PTHR33064:SF40">
    <property type="entry name" value="REVERSE TRANSCRIPTASE_RETROTRANSPOSON-DERIVED PROTEIN RNASE H-LIKE DOMAIN-CONTAINING PROTEIN"/>
    <property type="match status" value="1"/>
</dbReference>
<dbReference type="OrthoDB" id="783906at2759"/>
<dbReference type="GO" id="GO:0003678">
    <property type="term" value="F:DNA helicase activity"/>
    <property type="evidence" value="ECO:0007669"/>
    <property type="project" value="UniProtKB-EC"/>
</dbReference>
<reference evidence="1 2" key="1">
    <citation type="journal article" date="2017" name="Nature">
        <title>The Apostasia genome and the evolution of orchids.</title>
        <authorList>
            <person name="Zhang G.Q."/>
            <person name="Liu K.W."/>
            <person name="Li Z."/>
            <person name="Lohaus R."/>
            <person name="Hsiao Y.Y."/>
            <person name="Niu S.C."/>
            <person name="Wang J.Y."/>
            <person name="Lin Y.C."/>
            <person name="Xu Q."/>
            <person name="Chen L.J."/>
            <person name="Yoshida K."/>
            <person name="Fujiwara S."/>
            <person name="Wang Z.W."/>
            <person name="Zhang Y.Q."/>
            <person name="Mitsuda N."/>
            <person name="Wang M."/>
            <person name="Liu G.H."/>
            <person name="Pecoraro L."/>
            <person name="Huang H.X."/>
            <person name="Xiao X.J."/>
            <person name="Lin M."/>
            <person name="Wu X.Y."/>
            <person name="Wu W.L."/>
            <person name="Chen Y.Y."/>
            <person name="Chang S.B."/>
            <person name="Sakamoto S."/>
            <person name="Ohme-Takagi M."/>
            <person name="Yagi M."/>
            <person name="Zeng S.J."/>
            <person name="Shen C.Y."/>
            <person name="Yeh C.M."/>
            <person name="Luo Y.B."/>
            <person name="Tsai W.C."/>
            <person name="Van de Peer Y."/>
            <person name="Liu Z.J."/>
        </authorList>
    </citation>
    <scope>NUCLEOTIDE SEQUENCE [LARGE SCALE GENOMIC DNA]</scope>
    <source>
        <strain evidence="2">cv. Shenzhen</strain>
        <tissue evidence="1">Stem</tissue>
    </source>
</reference>